<keyword evidence="3" id="KW-1185">Reference proteome</keyword>
<evidence type="ECO:0008006" key="4">
    <source>
        <dbReference type="Google" id="ProtNLM"/>
    </source>
</evidence>
<reference evidence="2" key="1">
    <citation type="submission" date="2023-10" db="EMBL/GenBank/DDBJ databases">
        <authorList>
            <person name="Chen Y."/>
            <person name="Shah S."/>
            <person name="Dougan E. K."/>
            <person name="Thang M."/>
            <person name="Chan C."/>
        </authorList>
    </citation>
    <scope>NUCLEOTIDE SEQUENCE [LARGE SCALE GENOMIC DNA]</scope>
</reference>
<protein>
    <recommendedName>
        <fullName evidence="4">Decapping nuclease</fullName>
    </recommendedName>
</protein>
<proteinExistence type="predicted"/>
<evidence type="ECO:0000256" key="1">
    <source>
        <dbReference type="SAM" id="MobiDB-lite"/>
    </source>
</evidence>
<evidence type="ECO:0000313" key="2">
    <source>
        <dbReference type="EMBL" id="CAK0839986.1"/>
    </source>
</evidence>
<accession>A0ABN9T4N0</accession>
<dbReference type="PANTHER" id="PTHR36395:SF1">
    <property type="entry name" value="RING-H2 ZINC FINGER PROTEIN"/>
    <property type="match status" value="1"/>
</dbReference>
<evidence type="ECO:0000313" key="3">
    <source>
        <dbReference type="Proteomes" id="UP001189429"/>
    </source>
</evidence>
<dbReference type="EMBL" id="CAUYUJ010014338">
    <property type="protein sequence ID" value="CAK0839986.1"/>
    <property type="molecule type" value="Genomic_DNA"/>
</dbReference>
<dbReference type="PANTHER" id="PTHR36395">
    <property type="entry name" value="RING-H2 ZINC FINGER PROTEIN"/>
    <property type="match status" value="1"/>
</dbReference>
<gene>
    <name evidence="2" type="ORF">PCOR1329_LOCUS35533</name>
</gene>
<comment type="caution">
    <text evidence="2">The sequence shown here is derived from an EMBL/GenBank/DDBJ whole genome shotgun (WGS) entry which is preliminary data.</text>
</comment>
<feature type="region of interest" description="Disordered" evidence="1">
    <location>
        <begin position="79"/>
        <end position="110"/>
    </location>
</feature>
<organism evidence="2 3">
    <name type="scientific">Prorocentrum cordatum</name>
    <dbReference type="NCBI Taxonomy" id="2364126"/>
    <lineage>
        <taxon>Eukaryota</taxon>
        <taxon>Sar</taxon>
        <taxon>Alveolata</taxon>
        <taxon>Dinophyceae</taxon>
        <taxon>Prorocentrales</taxon>
        <taxon>Prorocentraceae</taxon>
        <taxon>Prorocentrum</taxon>
    </lineage>
</organism>
<dbReference type="Proteomes" id="UP001189429">
    <property type="component" value="Unassembled WGS sequence"/>
</dbReference>
<name>A0ABN9T4N0_9DINO</name>
<sequence>MITSKFPFATMQDRFTKQLRRHERMNADQFAIIQGLLHKSPQQRSKPLAALENQWIIRECQKHKSSIAAAAQVADDTVDEQAGGGAAPEDGAKGFGVTRQAPAQGGAVGGEAQRFNEKMKMASERHAQGDKSALPMDLKQQQMEAPPTGAVTSTNQRVGESRAYEWWSEERCVEKQVPDIRTQCIKAATPISDNSVSMESGDTVVGEPANIEWLENLFRTYRIDTSKWGVGQAKTVANIKHELEQHECSLLLRGDKLIRMVDLVVVRIQSKDGKYLVEANQTFSDGRSRDVNRFPAVMCRAKGKGRESAKAEIARLLEYEMSASLDILKLDWGGNILSEVITEKAFSQSYPGLESVYRKFFFTATVNDNATTVQLAGVGMPGSCPFQTSLQDGDNTRVKWEWWDQQKCQQQGLPVKAQPVVQSEFEGYQRVPGSEWKEESLTKLLNKHRIQTTIWGVGEARTLAQLVTEVNSGETQLFEKPDSPGDLRRYLEILIVRVKNSSGHALVETAHSFGTAQKRERNLLPATKVRPFEDHIWAVRRLLSELDIPFSSARTTFGPRRTEASKSPSYPSITTVYLKQVVEVQLEDVALENLESPDVAAKWYQTAQASGVKRESTVTGR</sequence>